<dbReference type="AlphaFoldDB" id="A0A841KN65"/>
<evidence type="ECO:0000313" key="7">
    <source>
        <dbReference type="EMBL" id="MBB6214876.1"/>
    </source>
</evidence>
<dbReference type="SUPFAM" id="SSF118010">
    <property type="entry name" value="TM1457-like"/>
    <property type="match status" value="1"/>
</dbReference>
<evidence type="ECO:0000256" key="5">
    <source>
        <dbReference type="ARBA" id="ARBA00044503"/>
    </source>
</evidence>
<evidence type="ECO:0000256" key="2">
    <source>
        <dbReference type="ARBA" id="ARBA00022670"/>
    </source>
</evidence>
<dbReference type="GO" id="GO:0042254">
    <property type="term" value="P:ribosome biogenesis"/>
    <property type="evidence" value="ECO:0007669"/>
    <property type="project" value="UniProtKB-KW"/>
</dbReference>
<organism evidence="7 8">
    <name type="scientific">Anaerosolibacter carboniphilus</name>
    <dbReference type="NCBI Taxonomy" id="1417629"/>
    <lineage>
        <taxon>Bacteria</taxon>
        <taxon>Bacillati</taxon>
        <taxon>Bacillota</taxon>
        <taxon>Clostridia</taxon>
        <taxon>Peptostreptococcales</taxon>
        <taxon>Thermotaleaceae</taxon>
        <taxon>Anaerosolibacter</taxon>
    </lineage>
</organism>
<keyword evidence="4" id="KW-0788">Thiol protease</keyword>
<protein>
    <recommendedName>
        <fullName evidence="6">Ribosomal processing cysteine protease Prp</fullName>
    </recommendedName>
</protein>
<gene>
    <name evidence="7" type="ORF">HNQ80_000961</name>
</gene>
<dbReference type="InterPro" id="IPR007422">
    <property type="entry name" value="Peptidase_Prp"/>
</dbReference>
<dbReference type="Gene3D" id="3.30.70.1490">
    <property type="entry name" value="Cysteine protease Prp"/>
    <property type="match status" value="1"/>
</dbReference>
<comment type="caution">
    <text evidence="7">The sequence shown here is derived from an EMBL/GenBank/DDBJ whole genome shotgun (WGS) entry which is preliminary data.</text>
</comment>
<comment type="similarity">
    <text evidence="5">Belongs to the Prp family.</text>
</comment>
<dbReference type="PANTHER" id="PTHR39178">
    <property type="entry name" value="HYPOTHETICAL RIBOSOME-ASSOCIATED PROTEIN"/>
    <property type="match status" value="1"/>
</dbReference>
<dbReference type="Pfam" id="PF04327">
    <property type="entry name" value="Peptidase_Prp"/>
    <property type="match status" value="1"/>
</dbReference>
<evidence type="ECO:0000256" key="6">
    <source>
        <dbReference type="ARBA" id="ARBA00044538"/>
    </source>
</evidence>
<dbReference type="GO" id="GO:0006508">
    <property type="term" value="P:proteolysis"/>
    <property type="evidence" value="ECO:0007669"/>
    <property type="project" value="UniProtKB-KW"/>
</dbReference>
<sequence length="110" mass="12594">MIKIIIQRDIHERIIGYTVEGHANAAEYGQDIVCASISVLAQTAILALYELLSIHIIYEMKEGWISCKLPDDLSDELYNQANLILNTMLIGMKGTYKMYSEYIELHDREV</sequence>
<evidence type="ECO:0000256" key="4">
    <source>
        <dbReference type="ARBA" id="ARBA00022807"/>
    </source>
</evidence>
<dbReference type="Proteomes" id="UP000579281">
    <property type="component" value="Unassembled WGS sequence"/>
</dbReference>
<reference evidence="7 8" key="1">
    <citation type="submission" date="2020-08" db="EMBL/GenBank/DDBJ databases">
        <title>Genomic Encyclopedia of Type Strains, Phase IV (KMG-IV): sequencing the most valuable type-strain genomes for metagenomic binning, comparative biology and taxonomic classification.</title>
        <authorList>
            <person name="Goeker M."/>
        </authorList>
    </citation>
    <scope>NUCLEOTIDE SEQUENCE [LARGE SCALE GENOMIC DNA]</scope>
    <source>
        <strain evidence="7 8">DSM 103526</strain>
    </source>
</reference>
<evidence type="ECO:0000256" key="3">
    <source>
        <dbReference type="ARBA" id="ARBA00022801"/>
    </source>
</evidence>
<name>A0A841KN65_9FIRM</name>
<dbReference type="CDD" id="cd16332">
    <property type="entry name" value="Prp-like"/>
    <property type="match status" value="1"/>
</dbReference>
<dbReference type="PANTHER" id="PTHR39178:SF1">
    <property type="entry name" value="RIBOSOMAL-PROCESSING CYSTEINE PROTEASE PRP"/>
    <property type="match status" value="1"/>
</dbReference>
<evidence type="ECO:0000313" key="8">
    <source>
        <dbReference type="Proteomes" id="UP000579281"/>
    </source>
</evidence>
<dbReference type="GO" id="GO:0008234">
    <property type="term" value="F:cysteine-type peptidase activity"/>
    <property type="evidence" value="ECO:0007669"/>
    <property type="project" value="UniProtKB-KW"/>
</dbReference>
<keyword evidence="3" id="KW-0378">Hydrolase</keyword>
<keyword evidence="8" id="KW-1185">Reference proteome</keyword>
<dbReference type="InterPro" id="IPR036764">
    <property type="entry name" value="Peptidase_Prp_sf"/>
</dbReference>
<keyword evidence="1" id="KW-0690">Ribosome biogenesis</keyword>
<dbReference type="EMBL" id="JACHEN010000004">
    <property type="protein sequence ID" value="MBB6214876.1"/>
    <property type="molecule type" value="Genomic_DNA"/>
</dbReference>
<dbReference type="RefSeq" id="WP_184308660.1">
    <property type="nucleotide sequence ID" value="NZ_JACHEN010000004.1"/>
</dbReference>
<accession>A0A841KN65</accession>
<proteinExistence type="inferred from homology"/>
<evidence type="ECO:0000256" key="1">
    <source>
        <dbReference type="ARBA" id="ARBA00022517"/>
    </source>
</evidence>
<keyword evidence="2" id="KW-0645">Protease</keyword>